<dbReference type="Proteomes" id="UP000507470">
    <property type="component" value="Unassembled WGS sequence"/>
</dbReference>
<keyword evidence="2" id="KW-1185">Reference proteome</keyword>
<gene>
    <name evidence="1" type="ORF">MCOR_2512</name>
</gene>
<dbReference type="AlphaFoldDB" id="A0A6J8A1E4"/>
<proteinExistence type="predicted"/>
<accession>A0A6J8A1E4</accession>
<evidence type="ECO:0000313" key="2">
    <source>
        <dbReference type="Proteomes" id="UP000507470"/>
    </source>
</evidence>
<evidence type="ECO:0000313" key="1">
    <source>
        <dbReference type="EMBL" id="CAC5359776.1"/>
    </source>
</evidence>
<protein>
    <submittedName>
        <fullName evidence="1">Uncharacterized protein</fullName>
    </submittedName>
</protein>
<organism evidence="1 2">
    <name type="scientific">Mytilus coruscus</name>
    <name type="common">Sea mussel</name>
    <dbReference type="NCBI Taxonomy" id="42192"/>
    <lineage>
        <taxon>Eukaryota</taxon>
        <taxon>Metazoa</taxon>
        <taxon>Spiralia</taxon>
        <taxon>Lophotrochozoa</taxon>
        <taxon>Mollusca</taxon>
        <taxon>Bivalvia</taxon>
        <taxon>Autobranchia</taxon>
        <taxon>Pteriomorphia</taxon>
        <taxon>Mytilida</taxon>
        <taxon>Mytiloidea</taxon>
        <taxon>Mytilidae</taxon>
        <taxon>Mytilinae</taxon>
        <taxon>Mytilus</taxon>
    </lineage>
</organism>
<reference evidence="1 2" key="1">
    <citation type="submission" date="2020-06" db="EMBL/GenBank/DDBJ databases">
        <authorList>
            <person name="Li R."/>
            <person name="Bekaert M."/>
        </authorList>
    </citation>
    <scope>NUCLEOTIDE SEQUENCE [LARGE SCALE GENOMIC DNA]</scope>
    <source>
        <strain evidence="2">wild</strain>
    </source>
</reference>
<sequence>MPMEIHEEDDSSGKLLQEAMQKKSIQPLSETLWTARIRSEEAFSKLFARALVLVDVVGFILQPRRRVGRQIHRDNPNVDSAEQLWRVSIFYAFLDHVCTELERRFPQEQRQMMMDQYLVPGKFDYMTDECIDEIREAYNPVLPDIENWHQEILSWKTNFTDQEYVPNSL</sequence>
<dbReference type="OrthoDB" id="6783070at2759"/>
<dbReference type="EMBL" id="CACVKT020000520">
    <property type="protein sequence ID" value="CAC5359776.1"/>
    <property type="molecule type" value="Genomic_DNA"/>
</dbReference>
<name>A0A6J8A1E4_MYTCO</name>